<sequence>MSNKIQKQYERYEDVWLIKHRMEELYVVPDRHIRYDVMKAFFGSRMIKGSSIREHGVMILFLVEKLKDLQADFEKEEAYVDVILQSLTLFFEQFIINSNMNGLEKSLHELVNMLV</sequence>
<protein>
    <submittedName>
        <fullName evidence="1">Uncharacterized protein</fullName>
    </submittedName>
</protein>
<evidence type="ECO:0000313" key="1">
    <source>
        <dbReference type="EMBL" id="KAL0316475.1"/>
    </source>
</evidence>
<accession>A0AAW2LBJ7</accession>
<dbReference type="EMBL" id="JACGWJ010000025">
    <property type="protein sequence ID" value="KAL0316475.1"/>
    <property type="molecule type" value="Genomic_DNA"/>
</dbReference>
<dbReference type="Pfam" id="PF14223">
    <property type="entry name" value="Retrotran_gag_2"/>
    <property type="match status" value="1"/>
</dbReference>
<dbReference type="AlphaFoldDB" id="A0AAW2LBJ7"/>
<name>A0AAW2LBJ7_SESRA</name>
<reference evidence="1" key="1">
    <citation type="submission" date="2020-06" db="EMBL/GenBank/DDBJ databases">
        <authorList>
            <person name="Li T."/>
            <person name="Hu X."/>
            <person name="Zhang T."/>
            <person name="Song X."/>
            <person name="Zhang H."/>
            <person name="Dai N."/>
            <person name="Sheng W."/>
            <person name="Hou X."/>
            <person name="Wei L."/>
        </authorList>
    </citation>
    <scope>NUCLEOTIDE SEQUENCE</scope>
    <source>
        <strain evidence="1">G02</strain>
        <tissue evidence="1">Leaf</tissue>
    </source>
</reference>
<proteinExistence type="predicted"/>
<reference evidence="1" key="2">
    <citation type="journal article" date="2024" name="Plant">
        <title>Genomic evolution and insights into agronomic trait innovations of Sesamum species.</title>
        <authorList>
            <person name="Miao H."/>
            <person name="Wang L."/>
            <person name="Qu L."/>
            <person name="Liu H."/>
            <person name="Sun Y."/>
            <person name="Le M."/>
            <person name="Wang Q."/>
            <person name="Wei S."/>
            <person name="Zheng Y."/>
            <person name="Lin W."/>
            <person name="Duan Y."/>
            <person name="Cao H."/>
            <person name="Xiong S."/>
            <person name="Wang X."/>
            <person name="Wei L."/>
            <person name="Li C."/>
            <person name="Ma Q."/>
            <person name="Ju M."/>
            <person name="Zhao R."/>
            <person name="Li G."/>
            <person name="Mu C."/>
            <person name="Tian Q."/>
            <person name="Mei H."/>
            <person name="Zhang T."/>
            <person name="Gao T."/>
            <person name="Zhang H."/>
        </authorList>
    </citation>
    <scope>NUCLEOTIDE SEQUENCE</scope>
    <source>
        <strain evidence="1">G02</strain>
    </source>
</reference>
<organism evidence="1">
    <name type="scientific">Sesamum radiatum</name>
    <name type="common">Black benniseed</name>
    <dbReference type="NCBI Taxonomy" id="300843"/>
    <lineage>
        <taxon>Eukaryota</taxon>
        <taxon>Viridiplantae</taxon>
        <taxon>Streptophyta</taxon>
        <taxon>Embryophyta</taxon>
        <taxon>Tracheophyta</taxon>
        <taxon>Spermatophyta</taxon>
        <taxon>Magnoliopsida</taxon>
        <taxon>eudicotyledons</taxon>
        <taxon>Gunneridae</taxon>
        <taxon>Pentapetalae</taxon>
        <taxon>asterids</taxon>
        <taxon>lamiids</taxon>
        <taxon>Lamiales</taxon>
        <taxon>Pedaliaceae</taxon>
        <taxon>Sesamum</taxon>
    </lineage>
</organism>
<gene>
    <name evidence="1" type="ORF">Sradi_5525700</name>
</gene>
<comment type="caution">
    <text evidence="1">The sequence shown here is derived from an EMBL/GenBank/DDBJ whole genome shotgun (WGS) entry which is preliminary data.</text>
</comment>